<dbReference type="InterPro" id="IPR029039">
    <property type="entry name" value="Flavoprotein-like_sf"/>
</dbReference>
<dbReference type="RefSeq" id="WP_085817806.1">
    <property type="nucleotide sequence ID" value="NZ_FWFU01000002.1"/>
</dbReference>
<dbReference type="EMBL" id="FWFU01000002">
    <property type="protein sequence ID" value="SLN34063.1"/>
    <property type="molecule type" value="Genomic_DNA"/>
</dbReference>
<name>A0A1X6YXJ3_9RHOB</name>
<protein>
    <submittedName>
        <fullName evidence="2">FMN-dependent NADPH-azoreductase</fullName>
        <ecNumber evidence="2">1.7.-.-</ecNumber>
    </submittedName>
</protein>
<keyword evidence="3" id="KW-1185">Reference proteome</keyword>
<reference evidence="2 3" key="1">
    <citation type="submission" date="2017-03" db="EMBL/GenBank/DDBJ databases">
        <authorList>
            <person name="Afonso C.L."/>
            <person name="Miller P.J."/>
            <person name="Scott M.A."/>
            <person name="Spackman E."/>
            <person name="Goraichik I."/>
            <person name="Dimitrov K.M."/>
            <person name="Suarez D.L."/>
            <person name="Swayne D.E."/>
        </authorList>
    </citation>
    <scope>NUCLEOTIDE SEQUENCE [LARGE SCALE GENOMIC DNA]</scope>
    <source>
        <strain evidence="2 3">CECT 8110</strain>
    </source>
</reference>
<keyword evidence="2" id="KW-0560">Oxidoreductase</keyword>
<evidence type="ECO:0000313" key="3">
    <source>
        <dbReference type="Proteomes" id="UP000193207"/>
    </source>
</evidence>
<dbReference type="EC" id="1.7.-.-" evidence="2"/>
<dbReference type="AlphaFoldDB" id="A0A1X6YXJ3"/>
<dbReference type="Gene3D" id="3.40.50.360">
    <property type="match status" value="1"/>
</dbReference>
<dbReference type="PANTHER" id="PTHR30543">
    <property type="entry name" value="CHROMATE REDUCTASE"/>
    <property type="match status" value="1"/>
</dbReference>
<feature type="domain" description="NADPH-dependent FMN reductase-like" evidence="1">
    <location>
        <begin position="5"/>
        <end position="146"/>
    </location>
</feature>
<dbReference type="GO" id="GO:0005829">
    <property type="term" value="C:cytosol"/>
    <property type="evidence" value="ECO:0007669"/>
    <property type="project" value="TreeGrafter"/>
</dbReference>
<dbReference type="SUPFAM" id="SSF52218">
    <property type="entry name" value="Flavoproteins"/>
    <property type="match status" value="1"/>
</dbReference>
<dbReference type="InterPro" id="IPR005025">
    <property type="entry name" value="FMN_Rdtase-like_dom"/>
</dbReference>
<dbReference type="InterPro" id="IPR050712">
    <property type="entry name" value="NAD(P)H-dep_reductase"/>
</dbReference>
<dbReference type="Pfam" id="PF03358">
    <property type="entry name" value="FMN_red"/>
    <property type="match status" value="1"/>
</dbReference>
<dbReference type="OrthoDB" id="9812295at2"/>
<proteinExistence type="predicted"/>
<gene>
    <name evidence="2" type="primary">azr</name>
    <name evidence="2" type="ORF">ROH8110_01666</name>
</gene>
<organism evidence="2 3">
    <name type="scientific">Roseovarius halotolerans</name>
    <dbReference type="NCBI Taxonomy" id="505353"/>
    <lineage>
        <taxon>Bacteria</taxon>
        <taxon>Pseudomonadati</taxon>
        <taxon>Pseudomonadota</taxon>
        <taxon>Alphaproteobacteria</taxon>
        <taxon>Rhodobacterales</taxon>
        <taxon>Roseobacteraceae</taxon>
        <taxon>Roseovarius</taxon>
    </lineage>
</organism>
<dbReference type="Proteomes" id="UP000193207">
    <property type="component" value="Unassembled WGS sequence"/>
</dbReference>
<accession>A0A1X6YXJ3</accession>
<sequence>MGNPTLLTISGSLRKGSYNRMLLREAVAAFGPATIDEGDLNLPLYDGDLEAEKGVPDAVETLANKVKTADAIVISSPEYNKGISGVLKNAFDWISRVDGMPFKGRPTVVMSANAGRTGGETGQFMVMSCLVPLQARVLHGPMLCVASAGDEFDDEGRLNNEQYRKVLAGKMEALRAETG</sequence>
<dbReference type="GO" id="GO:0010181">
    <property type="term" value="F:FMN binding"/>
    <property type="evidence" value="ECO:0007669"/>
    <property type="project" value="TreeGrafter"/>
</dbReference>
<evidence type="ECO:0000313" key="2">
    <source>
        <dbReference type="EMBL" id="SLN34063.1"/>
    </source>
</evidence>
<dbReference type="PANTHER" id="PTHR30543:SF21">
    <property type="entry name" value="NAD(P)H-DEPENDENT FMN REDUCTASE LOT6"/>
    <property type="match status" value="1"/>
</dbReference>
<dbReference type="GO" id="GO:0016491">
    <property type="term" value="F:oxidoreductase activity"/>
    <property type="evidence" value="ECO:0007669"/>
    <property type="project" value="UniProtKB-KW"/>
</dbReference>
<evidence type="ECO:0000259" key="1">
    <source>
        <dbReference type="Pfam" id="PF03358"/>
    </source>
</evidence>